<comment type="caution">
    <text evidence="2">The sequence shown here is derived from an EMBL/GenBank/DDBJ whole genome shotgun (WGS) entry which is preliminary data.</text>
</comment>
<evidence type="ECO:0000256" key="1">
    <source>
        <dbReference type="SAM" id="Phobius"/>
    </source>
</evidence>
<feature type="transmembrane region" description="Helical" evidence="1">
    <location>
        <begin position="115"/>
        <end position="133"/>
    </location>
</feature>
<dbReference type="RefSeq" id="WP_184203013.1">
    <property type="nucleotide sequence ID" value="NZ_JACHGW010000005.1"/>
</dbReference>
<keyword evidence="1" id="KW-1133">Transmembrane helix</keyword>
<dbReference type="AlphaFoldDB" id="A0A7W9SUH6"/>
<dbReference type="Proteomes" id="UP000520814">
    <property type="component" value="Unassembled WGS sequence"/>
</dbReference>
<feature type="transmembrane region" description="Helical" evidence="1">
    <location>
        <begin position="32"/>
        <end position="51"/>
    </location>
</feature>
<gene>
    <name evidence="2" type="ORF">HNQ39_004909</name>
</gene>
<sequence length="179" mass="18847">MNRFVPLAFVLGGVAGALLTHSTLEPVATRLAALLCLLASLLLVLLVLVALLRRLPRLALIVVGLVALPLALRAIFFAVAYRAFLPELAILGLGVGVLAFWPASLPRLRSGTKRLLLGAGVFGLVLGIQWSVLPTRSLLHGLRHNFTPLGLLTYSGLLLGPFALALLSSSSGSDETARS</sequence>
<evidence type="ECO:0000313" key="3">
    <source>
        <dbReference type="Proteomes" id="UP000520814"/>
    </source>
</evidence>
<feature type="transmembrane region" description="Helical" evidence="1">
    <location>
        <begin position="145"/>
        <end position="167"/>
    </location>
</feature>
<keyword evidence="1" id="KW-0472">Membrane</keyword>
<reference evidence="2 3" key="1">
    <citation type="submission" date="2020-08" db="EMBL/GenBank/DDBJ databases">
        <title>Genomic Encyclopedia of Type Strains, Phase IV (KMG-IV): sequencing the most valuable type-strain genomes for metagenomic binning, comparative biology and taxonomic classification.</title>
        <authorList>
            <person name="Goeker M."/>
        </authorList>
    </citation>
    <scope>NUCLEOTIDE SEQUENCE [LARGE SCALE GENOMIC DNA]</scope>
    <source>
        <strain evidence="2 3">DSM 23562</strain>
    </source>
</reference>
<keyword evidence="3" id="KW-1185">Reference proteome</keyword>
<accession>A0A7W9SUH6</accession>
<organism evidence="2 3">
    <name type="scientific">Armatimonas rosea</name>
    <dbReference type="NCBI Taxonomy" id="685828"/>
    <lineage>
        <taxon>Bacteria</taxon>
        <taxon>Bacillati</taxon>
        <taxon>Armatimonadota</taxon>
        <taxon>Armatimonadia</taxon>
        <taxon>Armatimonadales</taxon>
        <taxon>Armatimonadaceae</taxon>
        <taxon>Armatimonas</taxon>
    </lineage>
</organism>
<keyword evidence="1" id="KW-0812">Transmembrane</keyword>
<protein>
    <submittedName>
        <fullName evidence="2">Uncharacterized protein</fullName>
    </submittedName>
</protein>
<dbReference type="EMBL" id="JACHGW010000005">
    <property type="protein sequence ID" value="MBB6053077.1"/>
    <property type="molecule type" value="Genomic_DNA"/>
</dbReference>
<feature type="transmembrane region" description="Helical" evidence="1">
    <location>
        <begin position="58"/>
        <end position="78"/>
    </location>
</feature>
<proteinExistence type="predicted"/>
<evidence type="ECO:0000313" key="2">
    <source>
        <dbReference type="EMBL" id="MBB6053077.1"/>
    </source>
</evidence>
<name>A0A7W9SUH6_ARMRO</name>
<feature type="transmembrane region" description="Helical" evidence="1">
    <location>
        <begin position="84"/>
        <end position="103"/>
    </location>
</feature>